<accession>A0A426VIG1</accession>
<dbReference type="EMBL" id="RSED01000001">
    <property type="protein sequence ID" value="RRS06410.1"/>
    <property type="molecule type" value="Genomic_DNA"/>
</dbReference>
<gene>
    <name evidence="1" type="ORF">EIP75_02170</name>
</gene>
<evidence type="ECO:0000313" key="1">
    <source>
        <dbReference type="EMBL" id="RRS06410.1"/>
    </source>
</evidence>
<keyword evidence="2" id="KW-1185">Reference proteome</keyword>
<dbReference type="OrthoDB" id="6052886at2"/>
<organism evidence="1 2">
    <name type="scientific">Aquabacterium soli</name>
    <dbReference type="NCBI Taxonomy" id="2493092"/>
    <lineage>
        <taxon>Bacteria</taxon>
        <taxon>Pseudomonadati</taxon>
        <taxon>Pseudomonadota</taxon>
        <taxon>Betaproteobacteria</taxon>
        <taxon>Burkholderiales</taxon>
        <taxon>Aquabacterium</taxon>
    </lineage>
</organism>
<evidence type="ECO:0000313" key="2">
    <source>
        <dbReference type="Proteomes" id="UP000269265"/>
    </source>
</evidence>
<sequence>MARVPSLAAMQRTATAVNPVAMNRQATISASNQDAILQELDDLAGRGGERAFTESTREETAQRLYDKAFSAPIDPQRITPALQGQITKLTNKPAMQAAMQRARELAKNEGLDIADPAGSLRGLHYSLQEIGGMVGDAKTRNEKRILMGVKNELARILDKISPAYANARAEYEALSKPVNQFELLDTIAQRSTTGKGNATLSKFGTAATDKTAQAFSTKRNATLADILNTQQLNRLGNVRGALEGIDFLQNAGRGSGSDTVSKLATSARLPGASWMSRVPVVGGPVTGLLNRGLDAVYANANRRLEEKLSMGLLDPADALQLLEAAPVASAKGPGLLGAGGRKVLPLAFKAAPLLLAQ</sequence>
<dbReference type="AlphaFoldDB" id="A0A426VIG1"/>
<proteinExistence type="predicted"/>
<dbReference type="Proteomes" id="UP000269265">
    <property type="component" value="Unassembled WGS sequence"/>
</dbReference>
<name>A0A426VIG1_9BURK</name>
<comment type="caution">
    <text evidence="1">The sequence shown here is derived from an EMBL/GenBank/DDBJ whole genome shotgun (WGS) entry which is preliminary data.</text>
</comment>
<protein>
    <submittedName>
        <fullName evidence="1">Uncharacterized protein</fullName>
    </submittedName>
</protein>
<reference evidence="1 2" key="1">
    <citation type="submission" date="2018-12" db="EMBL/GenBank/DDBJ databases">
        <title>The whole draft genome of Aquabacterium sp. SJQ9.</title>
        <authorList>
            <person name="Sun L."/>
            <person name="Gao X."/>
            <person name="Chen W."/>
            <person name="Huang K."/>
        </authorList>
    </citation>
    <scope>NUCLEOTIDE SEQUENCE [LARGE SCALE GENOMIC DNA]</scope>
    <source>
        <strain evidence="1 2">SJQ9</strain>
    </source>
</reference>
<dbReference type="RefSeq" id="WP_125241552.1">
    <property type="nucleotide sequence ID" value="NZ_RSED01000001.1"/>
</dbReference>